<dbReference type="EMBL" id="JALJOR010000007">
    <property type="protein sequence ID" value="KAK9814765.1"/>
    <property type="molecule type" value="Genomic_DNA"/>
</dbReference>
<accession>A0AAW1PY88</accession>
<dbReference type="PANTHER" id="PTHR16019">
    <property type="entry name" value="SYNAPSE-ASSOCIATED PROTEIN"/>
    <property type="match status" value="1"/>
</dbReference>
<evidence type="ECO:0000256" key="1">
    <source>
        <dbReference type="SAM" id="MobiDB-lite"/>
    </source>
</evidence>
<dbReference type="Pfam" id="PF03909">
    <property type="entry name" value="BSD"/>
    <property type="match status" value="1"/>
</dbReference>
<reference evidence="3 4" key="1">
    <citation type="journal article" date="2024" name="Nat. Commun.">
        <title>Phylogenomics reveals the evolutionary origins of lichenization in chlorophyte algae.</title>
        <authorList>
            <person name="Puginier C."/>
            <person name="Libourel C."/>
            <person name="Otte J."/>
            <person name="Skaloud P."/>
            <person name="Haon M."/>
            <person name="Grisel S."/>
            <person name="Petersen M."/>
            <person name="Berrin J.G."/>
            <person name="Delaux P.M."/>
            <person name="Dal Grande F."/>
            <person name="Keller J."/>
        </authorList>
    </citation>
    <scope>NUCLEOTIDE SEQUENCE [LARGE SCALE GENOMIC DNA]</scope>
    <source>
        <strain evidence="3 4">SAG 2043</strain>
    </source>
</reference>
<feature type="compositionally biased region" description="Acidic residues" evidence="1">
    <location>
        <begin position="366"/>
        <end position="375"/>
    </location>
</feature>
<feature type="domain" description="BSD" evidence="2">
    <location>
        <begin position="211"/>
        <end position="263"/>
    </location>
</feature>
<protein>
    <recommendedName>
        <fullName evidence="2">BSD domain-containing protein</fullName>
    </recommendedName>
</protein>
<dbReference type="SMART" id="SM00751">
    <property type="entry name" value="BSD"/>
    <property type="match status" value="1"/>
</dbReference>
<dbReference type="PROSITE" id="PS50858">
    <property type="entry name" value="BSD"/>
    <property type="match status" value="1"/>
</dbReference>
<feature type="region of interest" description="Disordered" evidence="1">
    <location>
        <begin position="13"/>
        <end position="34"/>
    </location>
</feature>
<feature type="compositionally biased region" description="Low complexity" evidence="1">
    <location>
        <begin position="295"/>
        <end position="311"/>
    </location>
</feature>
<keyword evidence="4" id="KW-1185">Reference proteome</keyword>
<dbReference type="InterPro" id="IPR005607">
    <property type="entry name" value="BSD_dom"/>
</dbReference>
<proteinExistence type="predicted"/>
<sequence length="375" mass="40174">MFAQIVSVLQGEAEAGREGEGGAPLPVRPTSPTSQRQAFNFWDVAAAVADTVKVGTADIAASVAETNWRAELQAFSQGVRADTQQLGQRTAAAVEEAVAHLPEDASTALPLLQARGKDVQERVEHVGSSLGRLGQSLLIGTSELFDQVKEAIQAELVATGSASRQPGPASTARFASVNGRYSRFESEVSNMQRDSSTYCDEPEDQADFAAWLQTFDLTAKRPHIEAIIASNAFMAELQSRIVPLIVEYNVFWTRYFYRHHCLSLKHEARLQVAQRAQRVHTELVGWDDEDNSGVPTAAAPTAPCTTSADSSNAPAEADPPARACSPGPAAQLSERLEEPADSPGNGTDGDESSDLSASAAVPHESDVDEDWGSWE</sequence>
<dbReference type="Gene3D" id="1.10.3970.10">
    <property type="entry name" value="BSD domain"/>
    <property type="match status" value="1"/>
</dbReference>
<dbReference type="InterPro" id="IPR051494">
    <property type="entry name" value="BSD_domain-containing"/>
</dbReference>
<feature type="region of interest" description="Disordered" evidence="1">
    <location>
        <begin position="284"/>
        <end position="375"/>
    </location>
</feature>
<evidence type="ECO:0000313" key="4">
    <source>
        <dbReference type="Proteomes" id="UP001489004"/>
    </source>
</evidence>
<dbReference type="SUPFAM" id="SSF140383">
    <property type="entry name" value="BSD domain-like"/>
    <property type="match status" value="1"/>
</dbReference>
<dbReference type="PANTHER" id="PTHR16019:SF5">
    <property type="entry name" value="BSD DOMAIN-CONTAINING PROTEIN 1"/>
    <property type="match status" value="1"/>
</dbReference>
<comment type="caution">
    <text evidence="3">The sequence shown here is derived from an EMBL/GenBank/DDBJ whole genome shotgun (WGS) entry which is preliminary data.</text>
</comment>
<dbReference type="InterPro" id="IPR035925">
    <property type="entry name" value="BSD_dom_sf"/>
</dbReference>
<dbReference type="Proteomes" id="UP001489004">
    <property type="component" value="Unassembled WGS sequence"/>
</dbReference>
<dbReference type="AlphaFoldDB" id="A0AAW1PY88"/>
<evidence type="ECO:0000259" key="2">
    <source>
        <dbReference type="PROSITE" id="PS50858"/>
    </source>
</evidence>
<name>A0AAW1PY88_9CHLO</name>
<gene>
    <name evidence="3" type="ORF">WJX72_011153</name>
</gene>
<dbReference type="GO" id="GO:0005737">
    <property type="term" value="C:cytoplasm"/>
    <property type="evidence" value="ECO:0007669"/>
    <property type="project" value="TreeGrafter"/>
</dbReference>
<evidence type="ECO:0000313" key="3">
    <source>
        <dbReference type="EMBL" id="KAK9814765.1"/>
    </source>
</evidence>
<organism evidence="3 4">
    <name type="scientific">[Myrmecia] bisecta</name>
    <dbReference type="NCBI Taxonomy" id="41462"/>
    <lineage>
        <taxon>Eukaryota</taxon>
        <taxon>Viridiplantae</taxon>
        <taxon>Chlorophyta</taxon>
        <taxon>core chlorophytes</taxon>
        <taxon>Trebouxiophyceae</taxon>
        <taxon>Trebouxiales</taxon>
        <taxon>Trebouxiaceae</taxon>
        <taxon>Myrmecia</taxon>
    </lineage>
</organism>